<evidence type="ECO:0000313" key="5">
    <source>
        <dbReference type="Proteomes" id="UP000717696"/>
    </source>
</evidence>
<evidence type="ECO:0000259" key="3">
    <source>
        <dbReference type="Pfam" id="PF01557"/>
    </source>
</evidence>
<organism evidence="4 5">
    <name type="scientific">Dactylonectria estremocensis</name>
    <dbReference type="NCBI Taxonomy" id="1079267"/>
    <lineage>
        <taxon>Eukaryota</taxon>
        <taxon>Fungi</taxon>
        <taxon>Dikarya</taxon>
        <taxon>Ascomycota</taxon>
        <taxon>Pezizomycotina</taxon>
        <taxon>Sordariomycetes</taxon>
        <taxon>Hypocreomycetidae</taxon>
        <taxon>Hypocreales</taxon>
        <taxon>Nectriaceae</taxon>
        <taxon>Dactylonectria</taxon>
    </lineage>
</organism>
<feature type="domain" description="Fumarylacetoacetase-like C-terminal" evidence="3">
    <location>
        <begin position="72"/>
        <end position="281"/>
    </location>
</feature>
<dbReference type="OrthoDB" id="411064at2759"/>
<dbReference type="GO" id="GO:0006107">
    <property type="term" value="P:oxaloacetate metabolic process"/>
    <property type="evidence" value="ECO:0007669"/>
    <property type="project" value="UniProtKB-ARBA"/>
</dbReference>
<dbReference type="PANTHER" id="PTHR11820">
    <property type="entry name" value="ACYLPYRUVASE"/>
    <property type="match status" value="1"/>
</dbReference>
<dbReference type="InterPro" id="IPR011234">
    <property type="entry name" value="Fumarylacetoacetase-like_C"/>
</dbReference>
<dbReference type="Gene3D" id="3.90.850.10">
    <property type="entry name" value="Fumarylacetoacetase-like, C-terminal domain"/>
    <property type="match status" value="1"/>
</dbReference>
<accession>A0A9P9IX08</accession>
<comment type="similarity">
    <text evidence="1">Belongs to the FAH family.</text>
</comment>
<dbReference type="InterPro" id="IPR036663">
    <property type="entry name" value="Fumarylacetoacetase_C_sf"/>
</dbReference>
<dbReference type="AlphaFoldDB" id="A0A9P9IX08"/>
<dbReference type="GO" id="GO:0018773">
    <property type="term" value="F:acetylpyruvate hydrolase activity"/>
    <property type="evidence" value="ECO:0007669"/>
    <property type="project" value="TreeGrafter"/>
</dbReference>
<comment type="caution">
    <text evidence="4">The sequence shown here is derived from an EMBL/GenBank/DDBJ whole genome shotgun (WGS) entry which is preliminary data.</text>
</comment>
<dbReference type="GO" id="GO:0050163">
    <property type="term" value="F:oxaloacetate tautomerase activity"/>
    <property type="evidence" value="ECO:0007669"/>
    <property type="project" value="UniProtKB-ARBA"/>
</dbReference>
<dbReference type="Proteomes" id="UP000717696">
    <property type="component" value="Unassembled WGS sequence"/>
</dbReference>
<evidence type="ECO:0000256" key="1">
    <source>
        <dbReference type="ARBA" id="ARBA00010211"/>
    </source>
</evidence>
<name>A0A9P9IX08_9HYPO</name>
<gene>
    <name evidence="4" type="ORF">B0J13DRAFT_449849</name>
</gene>
<protein>
    <recommendedName>
        <fullName evidence="3">Fumarylacetoacetase-like C-terminal domain-containing protein</fullName>
    </recommendedName>
</protein>
<evidence type="ECO:0000256" key="2">
    <source>
        <dbReference type="ARBA" id="ARBA00022723"/>
    </source>
</evidence>
<keyword evidence="5" id="KW-1185">Reference proteome</keyword>
<dbReference type="GO" id="GO:0046872">
    <property type="term" value="F:metal ion binding"/>
    <property type="evidence" value="ECO:0007669"/>
    <property type="project" value="UniProtKB-KW"/>
</dbReference>
<proteinExistence type="inferred from homology"/>
<dbReference type="SUPFAM" id="SSF56529">
    <property type="entry name" value="FAH"/>
    <property type="match status" value="1"/>
</dbReference>
<dbReference type="Pfam" id="PF01557">
    <property type="entry name" value="FAA_hydrolase"/>
    <property type="match status" value="1"/>
</dbReference>
<dbReference type="PANTHER" id="PTHR11820:SF86">
    <property type="entry name" value="FUMARYLACETOACETATE HYDROLASE FAMILY PROTEIN (AFU_ORTHOLOGUE AFUA_7G07000)"/>
    <property type="match status" value="1"/>
</dbReference>
<dbReference type="FunFam" id="3.90.850.10:FF:000002">
    <property type="entry name" value="2-hydroxyhepta-2,4-diene-1,7-dioate isomerase"/>
    <property type="match status" value="1"/>
</dbReference>
<evidence type="ECO:0000313" key="4">
    <source>
        <dbReference type="EMBL" id="KAH7136802.1"/>
    </source>
</evidence>
<dbReference type="EMBL" id="JAGMUU010000016">
    <property type="protein sequence ID" value="KAH7136802.1"/>
    <property type="molecule type" value="Genomic_DNA"/>
</dbReference>
<reference evidence="4" key="1">
    <citation type="journal article" date="2021" name="Nat. Commun.">
        <title>Genetic determinants of endophytism in the Arabidopsis root mycobiome.</title>
        <authorList>
            <person name="Mesny F."/>
            <person name="Miyauchi S."/>
            <person name="Thiergart T."/>
            <person name="Pickel B."/>
            <person name="Atanasova L."/>
            <person name="Karlsson M."/>
            <person name="Huettel B."/>
            <person name="Barry K.W."/>
            <person name="Haridas S."/>
            <person name="Chen C."/>
            <person name="Bauer D."/>
            <person name="Andreopoulos W."/>
            <person name="Pangilinan J."/>
            <person name="LaButti K."/>
            <person name="Riley R."/>
            <person name="Lipzen A."/>
            <person name="Clum A."/>
            <person name="Drula E."/>
            <person name="Henrissat B."/>
            <person name="Kohler A."/>
            <person name="Grigoriev I.V."/>
            <person name="Martin F.M."/>
            <person name="Hacquard S."/>
        </authorList>
    </citation>
    <scope>NUCLEOTIDE SEQUENCE</scope>
    <source>
        <strain evidence="4">MPI-CAGE-AT-0021</strain>
    </source>
</reference>
<keyword evidence="2" id="KW-0479">Metal-binding</keyword>
<sequence length="284" mass="30743">MSLPFSHLVRFESEEDGIAYFADLGPDADGPPSPGTKLSASISLEGLAKGSDQKTVTLHRLLAPLPRDGVPIYCVGLNYRSHAKEASLTAPSCPPLWTKPAASLAHPDEDIPIGDFCARSLLDYEGELVFVTSKECRNISVRDAKDYILGYTVGNDLSCRMYQLPRYSAGQFFFAKAFDKFAPIGPTLISASMFADGAPFTVVTKVNGEVRQTAEFQEDMIFSPEQILSHMSQGTTIPAGTAVMTGTPAGVGAFRSPKTFLQDGDVVEVEMKKVGTLRNTMKFE</sequence>